<accession>A0A1X7VVV9</accession>
<evidence type="ECO:0000256" key="1">
    <source>
        <dbReference type="SAM" id="MobiDB-lite"/>
    </source>
</evidence>
<protein>
    <submittedName>
        <fullName evidence="2">Uncharacterized protein</fullName>
    </submittedName>
</protein>
<evidence type="ECO:0000313" key="2">
    <source>
        <dbReference type="EnsemblMetazoa" id="Aqu2.1.44477_001"/>
    </source>
</evidence>
<name>A0A1X7VVV9_AMPQE</name>
<proteinExistence type="predicted"/>
<feature type="compositionally biased region" description="Polar residues" evidence="1">
    <location>
        <begin position="1"/>
        <end position="10"/>
    </location>
</feature>
<dbReference type="AlphaFoldDB" id="A0A1X7VVV9"/>
<dbReference type="InParanoid" id="A0A1X7VVV9"/>
<sequence>TVTTINTANGRITRGPAAGSIKGHSTSGTVKTIVNTDTGPSTKGRSTRCTFKSVVDTDTGPSTKGVAPEALLRVFLILTLVLQERDVALEAYKWL</sequence>
<reference evidence="2" key="1">
    <citation type="submission" date="2017-05" db="UniProtKB">
        <authorList>
            <consortium name="EnsemblMetazoa"/>
        </authorList>
    </citation>
    <scope>IDENTIFICATION</scope>
</reference>
<feature type="region of interest" description="Disordered" evidence="1">
    <location>
        <begin position="1"/>
        <end position="47"/>
    </location>
</feature>
<organism evidence="2">
    <name type="scientific">Amphimedon queenslandica</name>
    <name type="common">Sponge</name>
    <dbReference type="NCBI Taxonomy" id="400682"/>
    <lineage>
        <taxon>Eukaryota</taxon>
        <taxon>Metazoa</taxon>
        <taxon>Porifera</taxon>
        <taxon>Demospongiae</taxon>
        <taxon>Heteroscleromorpha</taxon>
        <taxon>Haplosclerida</taxon>
        <taxon>Niphatidae</taxon>
        <taxon>Amphimedon</taxon>
    </lineage>
</organism>
<feature type="compositionally biased region" description="Polar residues" evidence="1">
    <location>
        <begin position="23"/>
        <end position="47"/>
    </location>
</feature>
<dbReference type="EnsemblMetazoa" id="Aqu2.1.44477_001">
    <property type="protein sequence ID" value="Aqu2.1.44477_001"/>
    <property type="gene ID" value="Aqu2.1.44477"/>
</dbReference>